<dbReference type="AlphaFoldDB" id="A0A0A8X0A4"/>
<sequence>MEIGNEMFIQGTIGVFAVIGFITVVVVTFRVIDGLFQSSKGE</sequence>
<organism evidence="2 3">
    <name type="scientific">Mesobacillus selenatarsenatis (strain DSM 18680 / JCM 14380 / FERM P-15431 / SF-1)</name>
    <dbReference type="NCBI Taxonomy" id="1321606"/>
    <lineage>
        <taxon>Bacteria</taxon>
        <taxon>Bacillati</taxon>
        <taxon>Bacillota</taxon>
        <taxon>Bacilli</taxon>
        <taxon>Bacillales</taxon>
        <taxon>Bacillaceae</taxon>
        <taxon>Mesobacillus</taxon>
    </lineage>
</organism>
<keyword evidence="1" id="KW-1133">Transmembrane helix</keyword>
<protein>
    <submittedName>
        <fullName evidence="2">Uncharacterized protein</fullName>
    </submittedName>
</protein>
<evidence type="ECO:0000256" key="1">
    <source>
        <dbReference type="SAM" id="Phobius"/>
    </source>
</evidence>
<dbReference type="RefSeq" id="WP_269745706.1">
    <property type="nucleotide sequence ID" value="NZ_BASE01000012.1"/>
</dbReference>
<comment type="caution">
    <text evidence="2">The sequence shown here is derived from an EMBL/GenBank/DDBJ whole genome shotgun (WGS) entry which is preliminary data.</text>
</comment>
<dbReference type="Proteomes" id="UP000031014">
    <property type="component" value="Unassembled WGS sequence"/>
</dbReference>
<gene>
    <name evidence="2" type="ORF">SAMD00020551_0550</name>
</gene>
<evidence type="ECO:0000313" key="3">
    <source>
        <dbReference type="Proteomes" id="UP000031014"/>
    </source>
</evidence>
<keyword evidence="3" id="KW-1185">Reference proteome</keyword>
<keyword evidence="1" id="KW-0812">Transmembrane</keyword>
<proteinExistence type="predicted"/>
<accession>A0A0A8X0A4</accession>
<reference evidence="2 3" key="1">
    <citation type="submission" date="2013-06" db="EMBL/GenBank/DDBJ databases">
        <title>Whole genome shotgun sequence of Bacillus selenatarsenatis SF-1.</title>
        <authorList>
            <person name="Kuroda M."/>
            <person name="Sei K."/>
            <person name="Yamashita M."/>
            <person name="Ike M."/>
        </authorList>
    </citation>
    <scope>NUCLEOTIDE SEQUENCE [LARGE SCALE GENOMIC DNA]</scope>
    <source>
        <strain evidence="2 3">SF-1</strain>
    </source>
</reference>
<name>A0A0A8X0A4_MESS1</name>
<keyword evidence="1" id="KW-0472">Membrane</keyword>
<dbReference type="STRING" id="1321606.SAMD00020551_0550"/>
<feature type="transmembrane region" description="Helical" evidence="1">
    <location>
        <begin position="12"/>
        <end position="32"/>
    </location>
</feature>
<dbReference type="EMBL" id="BASE01000012">
    <property type="protein sequence ID" value="GAM12417.1"/>
    <property type="molecule type" value="Genomic_DNA"/>
</dbReference>
<evidence type="ECO:0000313" key="2">
    <source>
        <dbReference type="EMBL" id="GAM12417.1"/>
    </source>
</evidence>